<dbReference type="PANTHER" id="PTHR30289:SF1">
    <property type="entry name" value="PEBP (PHOSPHATIDYLETHANOLAMINE-BINDING PROTEIN) FAMILY PROTEIN"/>
    <property type="match status" value="1"/>
</dbReference>
<dbReference type="SUPFAM" id="SSF49777">
    <property type="entry name" value="PEBP-like"/>
    <property type="match status" value="1"/>
</dbReference>
<evidence type="ECO:0000313" key="2">
    <source>
        <dbReference type="Proteomes" id="UP000318141"/>
    </source>
</evidence>
<dbReference type="InterPro" id="IPR036610">
    <property type="entry name" value="PEBP-like_sf"/>
</dbReference>
<evidence type="ECO:0008006" key="3">
    <source>
        <dbReference type="Google" id="ProtNLM"/>
    </source>
</evidence>
<accession>A0A562BFQ8</accession>
<dbReference type="EMBL" id="VLJN01000023">
    <property type="protein sequence ID" value="TWG83951.1"/>
    <property type="molecule type" value="Genomic_DNA"/>
</dbReference>
<proteinExistence type="predicted"/>
<reference evidence="1 2" key="1">
    <citation type="submission" date="2019-07" db="EMBL/GenBank/DDBJ databases">
        <title>Genome sequencing of lignin-degrading bacterial isolates.</title>
        <authorList>
            <person name="Gladden J."/>
        </authorList>
    </citation>
    <scope>NUCLEOTIDE SEQUENCE [LARGE SCALE GENOMIC DNA]</scope>
    <source>
        <strain evidence="1 2">J11</strain>
    </source>
</reference>
<sequence>MKLWSNAFADMAPIPGEFAFAVPDAANHVQLSSNRNPDLHWEGAPTETRSFVLICHDPDVPSRGDDVNQEGREVPADLPRVDFFHWVLVDIPPGLTTISAGSHSDGVIARGKPGPEATGGTAAAGGLRHGVNDYTSWFASDKDMAGDYYGYDGPCPPWNDTIVHRYIFTIYALDIDRVPLEGKFTGAQVREAIQGHVLAQASLTGTYTLNPKLAG</sequence>
<comment type="caution">
    <text evidence="1">The sequence shown here is derived from an EMBL/GenBank/DDBJ whole genome shotgun (WGS) entry which is preliminary data.</text>
</comment>
<dbReference type="Pfam" id="PF01161">
    <property type="entry name" value="PBP"/>
    <property type="match status" value="1"/>
</dbReference>
<dbReference type="Gene3D" id="3.90.280.10">
    <property type="entry name" value="PEBP-like"/>
    <property type="match status" value="1"/>
</dbReference>
<dbReference type="Proteomes" id="UP000318141">
    <property type="component" value="Unassembled WGS sequence"/>
</dbReference>
<gene>
    <name evidence="1" type="ORF">L602_000300001660</name>
</gene>
<dbReference type="NCBIfam" id="TIGR00481">
    <property type="entry name" value="YbhB/YbcL family Raf kinase inhibitor-like protein"/>
    <property type="match status" value="1"/>
</dbReference>
<dbReference type="InterPro" id="IPR008914">
    <property type="entry name" value="PEBP"/>
</dbReference>
<organism evidence="1 2">
    <name type="scientific">Cupriavidus gilardii J11</name>
    <dbReference type="NCBI Taxonomy" id="936133"/>
    <lineage>
        <taxon>Bacteria</taxon>
        <taxon>Pseudomonadati</taxon>
        <taxon>Pseudomonadota</taxon>
        <taxon>Betaproteobacteria</taxon>
        <taxon>Burkholderiales</taxon>
        <taxon>Burkholderiaceae</taxon>
        <taxon>Cupriavidus</taxon>
    </lineage>
</organism>
<dbReference type="InterPro" id="IPR005247">
    <property type="entry name" value="YbhB_YbcL/LppC-like"/>
</dbReference>
<evidence type="ECO:0000313" key="1">
    <source>
        <dbReference type="EMBL" id="TWG83951.1"/>
    </source>
</evidence>
<protein>
    <recommendedName>
        <fullName evidence="3">PBP family phospholipid-binding protein</fullName>
    </recommendedName>
</protein>
<dbReference type="CDD" id="cd00865">
    <property type="entry name" value="PEBP_bact_arch"/>
    <property type="match status" value="1"/>
</dbReference>
<keyword evidence="2" id="KW-1185">Reference proteome</keyword>
<dbReference type="OrthoDB" id="9797506at2"/>
<name>A0A562BFQ8_9BURK</name>
<dbReference type="PANTHER" id="PTHR30289">
    <property type="entry name" value="UNCHARACTERIZED PROTEIN YBCL-RELATED"/>
    <property type="match status" value="1"/>
</dbReference>
<dbReference type="AlphaFoldDB" id="A0A562BFQ8"/>